<dbReference type="InterPro" id="IPR016181">
    <property type="entry name" value="Acyl_CoA_acyltransferase"/>
</dbReference>
<dbReference type="SUPFAM" id="SSF55729">
    <property type="entry name" value="Acyl-CoA N-acyltransferases (Nat)"/>
    <property type="match status" value="3"/>
</dbReference>
<dbReference type="InterPro" id="IPR000182">
    <property type="entry name" value="GNAT_dom"/>
</dbReference>
<dbReference type="Proteomes" id="UP000291269">
    <property type="component" value="Unassembled WGS sequence"/>
</dbReference>
<dbReference type="Pfam" id="PF09924">
    <property type="entry name" value="LPG_synthase_C"/>
    <property type="match status" value="1"/>
</dbReference>
<accession>A0A4Q2KAU7</accession>
<dbReference type="EMBL" id="SDOZ01000002">
    <property type="protein sequence ID" value="RXZ61754.1"/>
    <property type="molecule type" value="Genomic_DNA"/>
</dbReference>
<dbReference type="InterPro" id="IPR016732">
    <property type="entry name" value="UCP018688"/>
</dbReference>
<reference evidence="2 3" key="1">
    <citation type="journal article" date="2019" name="Gut">
        <title>Antibiotics-induced monodominance of a novel gut bacterial order.</title>
        <authorList>
            <person name="Hildebrand F."/>
            <person name="Moitinho-Silva L."/>
            <person name="Blasche S."/>
            <person name="Jahn M.T."/>
            <person name="Gossmann T.I."/>
            <person name="Heuerta-Cepas J."/>
            <person name="Hercog R."/>
            <person name="Luetge M."/>
            <person name="Bahram M."/>
            <person name="Pryszlak A."/>
            <person name="Alves R.J."/>
            <person name="Waszak S.M."/>
            <person name="Zhu A."/>
            <person name="Ye L."/>
            <person name="Costea P.I."/>
            <person name="Aalvink S."/>
            <person name="Belzer C."/>
            <person name="Forslund S.K."/>
            <person name="Sunagawa S."/>
            <person name="Hentschel U."/>
            <person name="Merten C."/>
            <person name="Patil K.R."/>
            <person name="Benes V."/>
            <person name="Bork P."/>
        </authorList>
    </citation>
    <scope>NUCLEOTIDE SEQUENCE [LARGE SCALE GENOMIC DNA]</scope>
    <source>
        <strain evidence="2 3">HDS1380</strain>
    </source>
</reference>
<evidence type="ECO:0000259" key="1">
    <source>
        <dbReference type="PROSITE" id="PS51186"/>
    </source>
</evidence>
<dbReference type="Gene3D" id="3.40.630.30">
    <property type="match status" value="2"/>
</dbReference>
<sequence>MIMKFKKLTRKRIKDLLPFLKAQNLHLANFSAGFLFMWNKYISPEYAIYGDTLILKERYVNNVYFHYPLCLSGDEYCERQAISELEKYCRENKIRIHYTNVPKSRLASLVIRYGSDVHVANQRRWRDYLYYASDFKTYAGGNYSGQRNHVNKFKKSFPDYEFHVCEQSDACGVLAFFEEYESYQLAKGEFSATEEMKAAKEILPYLKDLGLLCGYLTVGGKIVAASIGERCGDMLIIHIEKALRDYPGAYPTVAQLFAQTFADENVHYINREDDSGDLGLRKSKLNYLPVEIVDKYNLAIRRSIDALSKLPEIESERVILAPVPNGDAAQYARLARDTELNRFWGYDWRDDAKGKDVSDAWFLNSARKDFKKKEEMPLGIYLDGKLAGEVILFNFGFLSEAEIGIRLLPEYRGRGLAKESLSAYMRYGFSKLGLEKIEAKCYKENVASEKALLSAGMRRIGEDDTFYYFYKTAAM</sequence>
<evidence type="ECO:0000313" key="2">
    <source>
        <dbReference type="EMBL" id="RXZ61754.1"/>
    </source>
</evidence>
<keyword evidence="3" id="KW-1185">Reference proteome</keyword>
<keyword evidence="2" id="KW-0808">Transferase</keyword>
<feature type="domain" description="N-acetyltransferase" evidence="1">
    <location>
        <begin position="318"/>
        <end position="474"/>
    </location>
</feature>
<evidence type="ECO:0000313" key="3">
    <source>
        <dbReference type="Proteomes" id="UP000291269"/>
    </source>
</evidence>
<dbReference type="PANTHER" id="PTHR41373:SF1">
    <property type="entry name" value="PHOSPHATIDYLGLYCEROL LYSYLTRANSFERASE C-TERMINAL DOMAIN-CONTAINING PROTEIN"/>
    <property type="match status" value="1"/>
</dbReference>
<dbReference type="Pfam" id="PF13302">
    <property type="entry name" value="Acetyltransf_3"/>
    <property type="match status" value="1"/>
</dbReference>
<proteinExistence type="predicted"/>
<dbReference type="PROSITE" id="PS51186">
    <property type="entry name" value="GNAT"/>
    <property type="match status" value="1"/>
</dbReference>
<protein>
    <submittedName>
        <fullName evidence="2">GNAT family N-acetyltransferase</fullName>
    </submittedName>
</protein>
<comment type="caution">
    <text evidence="2">The sequence shown here is derived from an EMBL/GenBank/DDBJ whole genome shotgun (WGS) entry which is preliminary data.</text>
</comment>
<name>A0A4Q2KAU7_9FIRM</name>
<dbReference type="InterPro" id="IPR024320">
    <property type="entry name" value="LPG_synthase_C"/>
</dbReference>
<organism evidence="2 3">
    <name type="scientific">Candidatus Borkfalkia ceftriaxoniphila</name>
    <dbReference type="NCBI Taxonomy" id="2508949"/>
    <lineage>
        <taxon>Bacteria</taxon>
        <taxon>Bacillati</taxon>
        <taxon>Bacillota</taxon>
        <taxon>Clostridia</taxon>
        <taxon>Christensenellales</taxon>
        <taxon>Christensenellaceae</taxon>
        <taxon>Candidatus Borkfalkia</taxon>
    </lineage>
</organism>
<dbReference type="OrthoDB" id="9765580at2"/>
<dbReference type="PANTHER" id="PTHR41373">
    <property type="entry name" value="DUF2156 DOMAIN-CONTAINING PROTEIN"/>
    <property type="match status" value="1"/>
</dbReference>
<gene>
    <name evidence="2" type="ORF">ESZ91_05025</name>
</gene>
<dbReference type="GO" id="GO:0016747">
    <property type="term" value="F:acyltransferase activity, transferring groups other than amino-acyl groups"/>
    <property type="evidence" value="ECO:0007669"/>
    <property type="project" value="InterPro"/>
</dbReference>
<dbReference type="AlphaFoldDB" id="A0A4Q2KAU7"/>